<evidence type="ECO:0000256" key="4">
    <source>
        <dbReference type="SAM" id="MobiDB-lite"/>
    </source>
</evidence>
<accession>A0A956SFX6</accession>
<comment type="caution">
    <text evidence="6">The sequence shown here is derived from an EMBL/GenBank/DDBJ whole genome shotgun (WGS) entry which is preliminary data.</text>
</comment>
<reference evidence="6" key="1">
    <citation type="submission" date="2020-04" db="EMBL/GenBank/DDBJ databases">
        <authorList>
            <person name="Zhang T."/>
        </authorList>
    </citation>
    <scope>NUCLEOTIDE SEQUENCE</scope>
    <source>
        <strain evidence="6">HKST-UBA02</strain>
    </source>
</reference>
<dbReference type="GO" id="GO:0030429">
    <property type="term" value="F:kynureninase activity"/>
    <property type="evidence" value="ECO:0007669"/>
    <property type="project" value="InterPro"/>
</dbReference>
<reference evidence="6" key="2">
    <citation type="journal article" date="2021" name="Microbiome">
        <title>Successional dynamics and alternative stable states in a saline activated sludge microbial community over 9 years.</title>
        <authorList>
            <person name="Wang Y."/>
            <person name="Ye J."/>
            <person name="Ju F."/>
            <person name="Liu L."/>
            <person name="Boyd J.A."/>
            <person name="Deng Y."/>
            <person name="Parks D.H."/>
            <person name="Jiang X."/>
            <person name="Yin X."/>
            <person name="Woodcroft B.J."/>
            <person name="Tyson G.W."/>
            <person name="Hugenholtz P."/>
            <person name="Polz M.F."/>
            <person name="Zhang T."/>
        </authorList>
    </citation>
    <scope>NUCLEOTIDE SEQUENCE</scope>
    <source>
        <strain evidence="6">HKST-UBA02</strain>
    </source>
</reference>
<dbReference type="GO" id="GO:0005737">
    <property type="term" value="C:cytoplasm"/>
    <property type="evidence" value="ECO:0007669"/>
    <property type="project" value="InterPro"/>
</dbReference>
<dbReference type="PANTHER" id="PTHR14084">
    <property type="entry name" value="KYNURENINASE"/>
    <property type="match status" value="1"/>
</dbReference>
<keyword evidence="3" id="KW-0663">Pyridoxal phosphate</keyword>
<keyword evidence="2" id="KW-0378">Hydrolase</keyword>
<evidence type="ECO:0000256" key="2">
    <source>
        <dbReference type="ARBA" id="ARBA00022801"/>
    </source>
</evidence>
<dbReference type="GO" id="GO:0030170">
    <property type="term" value="F:pyridoxal phosphate binding"/>
    <property type="evidence" value="ECO:0007669"/>
    <property type="project" value="InterPro"/>
</dbReference>
<keyword evidence="1" id="KW-0662">Pyridine nucleotide biosynthesis</keyword>
<evidence type="ECO:0000256" key="1">
    <source>
        <dbReference type="ARBA" id="ARBA00022642"/>
    </source>
</evidence>
<feature type="compositionally biased region" description="Polar residues" evidence="4">
    <location>
        <begin position="1"/>
        <end position="12"/>
    </location>
</feature>
<dbReference type="InterPro" id="IPR000192">
    <property type="entry name" value="Aminotrans_V_dom"/>
</dbReference>
<keyword evidence="6" id="KW-0808">Transferase</keyword>
<evidence type="ECO:0000259" key="5">
    <source>
        <dbReference type="Pfam" id="PF00266"/>
    </source>
</evidence>
<keyword evidence="6" id="KW-0032">Aminotransferase</keyword>
<name>A0A956SFX6_UNCEI</name>
<dbReference type="AlphaFoldDB" id="A0A956SFX6"/>
<dbReference type="GO" id="GO:0008483">
    <property type="term" value="F:transaminase activity"/>
    <property type="evidence" value="ECO:0007669"/>
    <property type="project" value="UniProtKB-KW"/>
</dbReference>
<sequence>MPIPTSGSNSDSGPIRPGGPHLGGASVGESDPLLSYRERFPILDSVCYLVSHSLGAMPREARDGLSRYADEWDTRGVRAWRDGWWDLPLAFGNQLAALLGAKPDTICMQPNATLASAILLSSLDFEGSSPDLRSGGKRNRIVTTDLDFPSMLYLYDSIELPDVEIVRVPTHDGLTIDGDELIAAIDERTRLVALSHVVFRTSFLHDVERITKHAHACGAEVLLDLYHSAGALPFSLDTLGVDFAVGGNLKFLLGGPGVAFLYVRRDLQDRLHPRVTGWMAHADPFGFRLPPMEHAEGIARFLHGTPAIPALRAAEPGLAIVREVGVEAIREKSLRLTRILLDHARTEGWGVRTPDDDTRRGGVVGLEPPHAYEVSQCLLDRDILIDYRPGGGIRMAPHFYNTESEVRHALATIGEILESGAWRRYESATRERVT</sequence>
<dbReference type="GO" id="GO:0009435">
    <property type="term" value="P:NAD+ biosynthetic process"/>
    <property type="evidence" value="ECO:0007669"/>
    <property type="project" value="InterPro"/>
</dbReference>
<feature type="region of interest" description="Disordered" evidence="4">
    <location>
        <begin position="1"/>
        <end position="24"/>
    </location>
</feature>
<evidence type="ECO:0000256" key="3">
    <source>
        <dbReference type="ARBA" id="ARBA00022898"/>
    </source>
</evidence>
<protein>
    <submittedName>
        <fullName evidence="6">Aminotransferase class V-fold PLP-dependent enzyme</fullName>
    </submittedName>
</protein>
<evidence type="ECO:0000313" key="7">
    <source>
        <dbReference type="Proteomes" id="UP000739538"/>
    </source>
</evidence>
<dbReference type="Pfam" id="PF00266">
    <property type="entry name" value="Aminotran_5"/>
    <property type="match status" value="1"/>
</dbReference>
<evidence type="ECO:0000313" key="6">
    <source>
        <dbReference type="EMBL" id="MCA9756743.1"/>
    </source>
</evidence>
<dbReference type="GO" id="GO:0019441">
    <property type="term" value="P:L-tryptophan catabolic process to kynurenine"/>
    <property type="evidence" value="ECO:0007669"/>
    <property type="project" value="TreeGrafter"/>
</dbReference>
<dbReference type="InterPro" id="IPR015424">
    <property type="entry name" value="PyrdxlP-dep_Trfase"/>
</dbReference>
<feature type="domain" description="Aminotransferase class V" evidence="5">
    <location>
        <begin position="95"/>
        <end position="365"/>
    </location>
</feature>
<dbReference type="SUPFAM" id="SSF53383">
    <property type="entry name" value="PLP-dependent transferases"/>
    <property type="match status" value="1"/>
</dbReference>
<organism evidence="6 7">
    <name type="scientific">Eiseniibacteriota bacterium</name>
    <dbReference type="NCBI Taxonomy" id="2212470"/>
    <lineage>
        <taxon>Bacteria</taxon>
        <taxon>Candidatus Eiseniibacteriota</taxon>
    </lineage>
</organism>
<dbReference type="InterPro" id="IPR010111">
    <property type="entry name" value="Kynureninase"/>
</dbReference>
<dbReference type="GO" id="GO:0043420">
    <property type="term" value="P:anthranilate metabolic process"/>
    <property type="evidence" value="ECO:0007669"/>
    <property type="project" value="TreeGrafter"/>
</dbReference>
<dbReference type="Gene3D" id="3.90.1150.10">
    <property type="entry name" value="Aspartate Aminotransferase, domain 1"/>
    <property type="match status" value="1"/>
</dbReference>
<dbReference type="Gene3D" id="3.40.640.10">
    <property type="entry name" value="Type I PLP-dependent aspartate aminotransferase-like (Major domain)"/>
    <property type="match status" value="1"/>
</dbReference>
<dbReference type="EMBL" id="JAGQHS010000065">
    <property type="protein sequence ID" value="MCA9756743.1"/>
    <property type="molecule type" value="Genomic_DNA"/>
</dbReference>
<dbReference type="InterPro" id="IPR015421">
    <property type="entry name" value="PyrdxlP-dep_Trfase_major"/>
</dbReference>
<dbReference type="PANTHER" id="PTHR14084:SF0">
    <property type="entry name" value="KYNURENINASE"/>
    <property type="match status" value="1"/>
</dbReference>
<dbReference type="Proteomes" id="UP000739538">
    <property type="component" value="Unassembled WGS sequence"/>
</dbReference>
<dbReference type="InterPro" id="IPR015422">
    <property type="entry name" value="PyrdxlP-dep_Trfase_small"/>
</dbReference>
<proteinExistence type="predicted"/>
<gene>
    <name evidence="6" type="ORF">KDA27_13140</name>
</gene>